<dbReference type="InterPro" id="IPR029063">
    <property type="entry name" value="SAM-dependent_MTases_sf"/>
</dbReference>
<evidence type="ECO:0000313" key="1">
    <source>
        <dbReference type="EMBL" id="MDR7155672.1"/>
    </source>
</evidence>
<sequence length="263" mass="30001">MPYKDEDVAYWMTKEPTDLAHRVATLHKMRRAQSEELPRIKVATVRKAVADLYVKGYGVEVGAGPRPFPIPAHARCVYGDIRDGESLKDYFARDAVPLPEHINAQDFAGVPDNRFDFVISAHVIEHLEDPIGSIYHAMRVLVPGGIHILSVPDLRHTFDRKRSPTTLDHLVADWRDGGKSTRLEGYAEFIRDVAVPVFGHKFKEEEILPEAIRLSEKNFDIHFHAWTDVSFLEMLSHVKYDIGFEVLGYTSIGNENIFVLRKR</sequence>
<dbReference type="RefSeq" id="WP_310225166.1">
    <property type="nucleotide sequence ID" value="NZ_JAVDWV010000010.1"/>
</dbReference>
<keyword evidence="1" id="KW-0489">Methyltransferase</keyword>
<dbReference type="GO" id="GO:0008168">
    <property type="term" value="F:methyltransferase activity"/>
    <property type="evidence" value="ECO:0007669"/>
    <property type="project" value="UniProtKB-KW"/>
</dbReference>
<protein>
    <submittedName>
        <fullName evidence="1">SAM-dependent methyltransferase</fullName>
    </submittedName>
</protein>
<keyword evidence="1" id="KW-0808">Transferase</keyword>
<dbReference type="SUPFAM" id="SSF53335">
    <property type="entry name" value="S-adenosyl-L-methionine-dependent methyltransferases"/>
    <property type="match status" value="1"/>
</dbReference>
<dbReference type="Proteomes" id="UP001267638">
    <property type="component" value="Unassembled WGS sequence"/>
</dbReference>
<evidence type="ECO:0000313" key="2">
    <source>
        <dbReference type="Proteomes" id="UP001267638"/>
    </source>
</evidence>
<name>A0ABU1X3Q4_SPHXE</name>
<reference evidence="1 2" key="1">
    <citation type="submission" date="2023-07" db="EMBL/GenBank/DDBJ databases">
        <title>Sorghum-associated microbial communities from plants grown in Nebraska, USA.</title>
        <authorList>
            <person name="Schachtman D."/>
        </authorList>
    </citation>
    <scope>NUCLEOTIDE SEQUENCE [LARGE SCALE GENOMIC DNA]</scope>
    <source>
        <strain evidence="1 2">4256</strain>
    </source>
</reference>
<accession>A0ABU1X3Q4</accession>
<keyword evidence="2" id="KW-1185">Reference proteome</keyword>
<proteinExistence type="predicted"/>
<gene>
    <name evidence="1" type="ORF">J2W40_002504</name>
</gene>
<organism evidence="1 2">
    <name type="scientific">Sphingobium xenophagum</name>
    <dbReference type="NCBI Taxonomy" id="121428"/>
    <lineage>
        <taxon>Bacteria</taxon>
        <taxon>Pseudomonadati</taxon>
        <taxon>Pseudomonadota</taxon>
        <taxon>Alphaproteobacteria</taxon>
        <taxon>Sphingomonadales</taxon>
        <taxon>Sphingomonadaceae</taxon>
        <taxon>Sphingobium</taxon>
    </lineage>
</organism>
<dbReference type="EMBL" id="JAVDWV010000010">
    <property type="protein sequence ID" value="MDR7155672.1"/>
    <property type="molecule type" value="Genomic_DNA"/>
</dbReference>
<dbReference type="GO" id="GO:0032259">
    <property type="term" value="P:methylation"/>
    <property type="evidence" value="ECO:0007669"/>
    <property type="project" value="UniProtKB-KW"/>
</dbReference>
<dbReference type="Pfam" id="PF13489">
    <property type="entry name" value="Methyltransf_23"/>
    <property type="match status" value="1"/>
</dbReference>
<dbReference type="Gene3D" id="3.40.50.150">
    <property type="entry name" value="Vaccinia Virus protein VP39"/>
    <property type="match status" value="1"/>
</dbReference>
<comment type="caution">
    <text evidence="1">The sequence shown here is derived from an EMBL/GenBank/DDBJ whole genome shotgun (WGS) entry which is preliminary data.</text>
</comment>